<feature type="binding site" evidence="7">
    <location>
        <position position="149"/>
    </location>
    <ligand>
        <name>FMN</name>
        <dbReference type="ChEBI" id="CHEBI:58210"/>
    </ligand>
</feature>
<evidence type="ECO:0000313" key="10">
    <source>
        <dbReference type="Proteomes" id="UP000643405"/>
    </source>
</evidence>
<accession>A0A8J6Q566</accession>
<dbReference type="RefSeq" id="WP_188166437.1">
    <property type="nucleotide sequence ID" value="NZ_JACVVX010000008.1"/>
</dbReference>
<dbReference type="PROSITE" id="PS51349">
    <property type="entry name" value="FMN_HYDROXY_ACID_DH_2"/>
    <property type="match status" value="1"/>
</dbReference>
<dbReference type="PANTHER" id="PTHR10578:SF107">
    <property type="entry name" value="2-HYDROXYACID OXIDASE 1"/>
    <property type="match status" value="1"/>
</dbReference>
<evidence type="ECO:0000256" key="7">
    <source>
        <dbReference type="PIRSR" id="PIRSR000138-2"/>
    </source>
</evidence>
<comment type="similarity">
    <text evidence="5">Belongs to the FMN-dependent alpha-hydroxy acid dehydrogenase family.</text>
</comment>
<keyword evidence="3 7" id="KW-0288">FMN</keyword>
<keyword evidence="2 7" id="KW-0285">Flavoprotein</keyword>
<feature type="binding site" evidence="7">
    <location>
        <position position="293"/>
    </location>
    <ligand>
        <name>FMN</name>
        <dbReference type="ChEBI" id="CHEBI:58210"/>
    </ligand>
</feature>
<feature type="binding site" evidence="7">
    <location>
        <position position="179"/>
    </location>
    <ligand>
        <name>FMN</name>
        <dbReference type="ChEBI" id="CHEBI:58210"/>
    </ligand>
</feature>
<keyword evidence="10" id="KW-1185">Reference proteome</keyword>
<dbReference type="InterPro" id="IPR012133">
    <property type="entry name" value="Alpha-hydoxy_acid_DH_FMN"/>
</dbReference>
<feature type="binding site" evidence="7">
    <location>
        <position position="298"/>
    </location>
    <ligand>
        <name>glyoxylate</name>
        <dbReference type="ChEBI" id="CHEBI:36655"/>
    </ligand>
</feature>
<reference evidence="9" key="1">
    <citation type="submission" date="2020-09" db="EMBL/GenBank/DDBJ databases">
        <title>Genome seq and assembly of Tianweitania sp.</title>
        <authorList>
            <person name="Chhetri G."/>
        </authorList>
    </citation>
    <scope>NUCLEOTIDE SEQUENCE</scope>
    <source>
        <strain evidence="9">Rool2</strain>
    </source>
</reference>
<dbReference type="SUPFAM" id="SSF51395">
    <property type="entry name" value="FMN-linked oxidoreductases"/>
    <property type="match status" value="1"/>
</dbReference>
<comment type="caution">
    <text evidence="9">The sequence shown here is derived from an EMBL/GenBank/DDBJ whole genome shotgun (WGS) entry which is preliminary data.</text>
</comment>
<feature type="binding site" evidence="7">
    <location>
        <position position="271"/>
    </location>
    <ligand>
        <name>FMN</name>
        <dbReference type="ChEBI" id="CHEBI:58210"/>
    </ligand>
</feature>
<sequence>MDPVSHQTPEEARLAQRLPLLRRKFPTVEDLEKSAARRIPRFAFQFLQGGAGDESGLSRNRSALKGIEIVPRYGRDVRDVDSSVELFGHRYAAPIGISPIGMDGLMWPGATELFARAAQRMNIPYLVGTLATARIEDVARWAADVTWFQLYPIAADEHRVSFDLAARAQNAGAKVLVATLDVPVRSKRPRDLRNGFAMPFRLGYRNMLDVAASPHWLRALAKRGKPSFANMEAYAGGRDPAAFVAGHVGGGFGWDVLVRLRETWRGPMLVKGVLHPADAETARSLGFDGVIVSNHGGRQFDAAPASIDMLPAIAAAVGRDMTVILDSGVTSGVDMMRALACGAQSCFSARAFMLALAAIGDDGARHMAASFIDEFTIALGQSGLRSTAEARKAPVRHPTAWTWKAKEGDSA</sequence>
<evidence type="ECO:0000256" key="4">
    <source>
        <dbReference type="ARBA" id="ARBA00023002"/>
    </source>
</evidence>
<dbReference type="GO" id="GO:0010181">
    <property type="term" value="F:FMN binding"/>
    <property type="evidence" value="ECO:0007669"/>
    <property type="project" value="InterPro"/>
</dbReference>
<dbReference type="EMBL" id="JACVVX010000008">
    <property type="protein sequence ID" value="MBD0417005.1"/>
    <property type="molecule type" value="Genomic_DNA"/>
</dbReference>
<feature type="binding site" evidence="7">
    <location>
        <position position="295"/>
    </location>
    <ligand>
        <name>glyoxylate</name>
        <dbReference type="ChEBI" id="CHEBI:36655"/>
    </ligand>
</feature>
<evidence type="ECO:0000256" key="5">
    <source>
        <dbReference type="ARBA" id="ARBA00024042"/>
    </source>
</evidence>
<evidence type="ECO:0000256" key="6">
    <source>
        <dbReference type="PIRSR" id="PIRSR000138-1"/>
    </source>
</evidence>
<feature type="active site" description="Proton acceptor" evidence="6">
    <location>
        <position position="295"/>
    </location>
</feature>
<name>A0A8J6Q566_9HYPH</name>
<dbReference type="InterPro" id="IPR008259">
    <property type="entry name" value="FMN_hydac_DH_AS"/>
</dbReference>
<dbReference type="PIRSF" id="PIRSF000138">
    <property type="entry name" value="Al-hdrx_acd_dh"/>
    <property type="match status" value="1"/>
</dbReference>
<evidence type="ECO:0000313" key="9">
    <source>
        <dbReference type="EMBL" id="MBD0417005.1"/>
    </source>
</evidence>
<feature type="binding site" evidence="7">
    <location>
        <begin position="99"/>
        <end position="101"/>
    </location>
    <ligand>
        <name>FMN</name>
        <dbReference type="ChEBI" id="CHEBI:58210"/>
    </ligand>
</feature>
<feature type="binding site" evidence="7">
    <location>
        <position position="151"/>
    </location>
    <ligand>
        <name>glyoxylate</name>
        <dbReference type="ChEBI" id="CHEBI:36655"/>
    </ligand>
</feature>
<dbReference type="CDD" id="cd02809">
    <property type="entry name" value="alpha_hydroxyacid_oxid_FMN"/>
    <property type="match status" value="1"/>
</dbReference>
<dbReference type="PANTHER" id="PTHR10578">
    <property type="entry name" value="S -2-HYDROXY-ACID OXIDASE-RELATED"/>
    <property type="match status" value="1"/>
</dbReference>
<comment type="cofactor">
    <cofactor evidence="1">
        <name>FMN</name>
        <dbReference type="ChEBI" id="CHEBI:58210"/>
    </cofactor>
</comment>
<dbReference type="InterPro" id="IPR013785">
    <property type="entry name" value="Aldolase_TIM"/>
</dbReference>
<gene>
    <name evidence="9" type="ORF">ICI42_20340</name>
</gene>
<dbReference type="InterPro" id="IPR037396">
    <property type="entry name" value="FMN_HAD"/>
</dbReference>
<evidence type="ECO:0000256" key="2">
    <source>
        <dbReference type="ARBA" id="ARBA00022630"/>
    </source>
</evidence>
<protein>
    <submittedName>
        <fullName evidence="9">Alpha-hydroxy-acid oxidizing protein</fullName>
    </submittedName>
</protein>
<organism evidence="9 10">
    <name type="scientific">Oryzicola mucosus</name>
    <dbReference type="NCBI Taxonomy" id="2767425"/>
    <lineage>
        <taxon>Bacteria</taxon>
        <taxon>Pseudomonadati</taxon>
        <taxon>Pseudomonadota</taxon>
        <taxon>Alphaproteobacteria</taxon>
        <taxon>Hyphomicrobiales</taxon>
        <taxon>Phyllobacteriaceae</taxon>
        <taxon>Oryzicola</taxon>
    </lineage>
</organism>
<evidence type="ECO:0000256" key="1">
    <source>
        <dbReference type="ARBA" id="ARBA00001917"/>
    </source>
</evidence>
<evidence type="ECO:0000259" key="8">
    <source>
        <dbReference type="PROSITE" id="PS51349"/>
    </source>
</evidence>
<dbReference type="GO" id="GO:0016491">
    <property type="term" value="F:oxidoreductase activity"/>
    <property type="evidence" value="ECO:0007669"/>
    <property type="project" value="UniProtKB-KW"/>
</dbReference>
<feature type="domain" description="FMN hydroxy acid dehydrogenase" evidence="8">
    <location>
        <begin position="20"/>
        <end position="400"/>
    </location>
</feature>
<keyword evidence="4" id="KW-0560">Oxidoreductase</keyword>
<feature type="binding site" evidence="7">
    <location>
        <position position="188"/>
    </location>
    <ligand>
        <name>glyoxylate</name>
        <dbReference type="ChEBI" id="CHEBI:36655"/>
    </ligand>
</feature>
<dbReference type="Proteomes" id="UP000643405">
    <property type="component" value="Unassembled WGS sequence"/>
</dbReference>
<evidence type="ECO:0000256" key="3">
    <source>
        <dbReference type="ARBA" id="ARBA00022643"/>
    </source>
</evidence>
<dbReference type="Pfam" id="PF01070">
    <property type="entry name" value="FMN_dh"/>
    <property type="match status" value="1"/>
</dbReference>
<dbReference type="Gene3D" id="3.20.20.70">
    <property type="entry name" value="Aldolase class I"/>
    <property type="match status" value="1"/>
</dbReference>
<proteinExistence type="inferred from homology"/>
<dbReference type="AlphaFoldDB" id="A0A8J6Q566"/>
<dbReference type="PROSITE" id="PS00557">
    <property type="entry name" value="FMN_HYDROXY_ACID_DH_1"/>
    <property type="match status" value="1"/>
</dbReference>
<dbReference type="InterPro" id="IPR000262">
    <property type="entry name" value="FMN-dep_DH"/>
</dbReference>